<keyword evidence="13" id="KW-1185">Reference proteome</keyword>
<keyword evidence="8 10" id="KW-0472">Membrane</keyword>
<dbReference type="Proteomes" id="UP000799753">
    <property type="component" value="Unassembled WGS sequence"/>
</dbReference>
<dbReference type="Pfam" id="PF00144">
    <property type="entry name" value="Beta-lactamase"/>
    <property type="match status" value="1"/>
</dbReference>
<evidence type="ECO:0000256" key="8">
    <source>
        <dbReference type="ARBA" id="ARBA00023136"/>
    </source>
</evidence>
<evidence type="ECO:0000259" key="11">
    <source>
        <dbReference type="Pfam" id="PF00144"/>
    </source>
</evidence>
<dbReference type="Pfam" id="PF10510">
    <property type="entry name" value="PIG-S"/>
    <property type="match status" value="1"/>
</dbReference>
<keyword evidence="6" id="KW-0256">Endoplasmic reticulum</keyword>
<dbReference type="UniPathway" id="UPA00196"/>
<comment type="pathway">
    <text evidence="2">Glycolipid biosynthesis; glycosylphosphatidylinositol-anchor biosynthesis.</text>
</comment>
<dbReference type="InterPro" id="IPR012338">
    <property type="entry name" value="Beta-lactam/transpept-like"/>
</dbReference>
<dbReference type="GO" id="GO:0006506">
    <property type="term" value="P:GPI anchor biosynthetic process"/>
    <property type="evidence" value="ECO:0007669"/>
    <property type="project" value="UniProtKB-UniPathway"/>
</dbReference>
<dbReference type="PANTHER" id="PTHR21072:SF13">
    <property type="entry name" value="GPI TRANSAMIDASE COMPONENT PIG-S"/>
    <property type="match status" value="1"/>
</dbReference>
<organism evidence="12 13">
    <name type="scientific">Massarina eburnea CBS 473.64</name>
    <dbReference type="NCBI Taxonomy" id="1395130"/>
    <lineage>
        <taxon>Eukaryota</taxon>
        <taxon>Fungi</taxon>
        <taxon>Dikarya</taxon>
        <taxon>Ascomycota</taxon>
        <taxon>Pezizomycotina</taxon>
        <taxon>Dothideomycetes</taxon>
        <taxon>Pleosporomycetidae</taxon>
        <taxon>Pleosporales</taxon>
        <taxon>Massarineae</taxon>
        <taxon>Massarinaceae</taxon>
        <taxon>Massarina</taxon>
    </lineage>
</organism>
<sequence length="1040" mass="113633">MPTPEGANAPASPKENVKILEAPSAPPETLAAARKPPPESKAALWLRRSVILSFWAVVVLLGLPMWWTTTAIYRADLPLQHMTDWAEGKMCKPVFPLRVAVEAPVPSQDVHQFLQATQHALDDLNEFSAHHLRLLAVDPPLTANASQQVVIDGTRSTNVDKDTALSIRLIPVETGETPRSYLQPYSPTLNVYYSPNQIPTASSAGSPLATFIAHELHKIFAEEQAQLAYLLSTTSGDHTAKVNSLSPEMAIELQRQSTRAFKYAPTYHLTFSLFTPASYPSAWEIQDALRQYMSPLLESFSTISNFTVDTQVQLYATFSPSIQQPEYDEGLEAWTLRKEDLSGFINAAEWPLSPSIGHGPTVNFALYVPGKDQSPLLVKGSGASSWLVPQWGGVAILNPRPLPEGVAPLALLTKEALAPAMQTFSTQLISLLGLPQTPSSLPLRLSTLTRVRAASLIFSASSTLGALAQVYQKLPSIPVPDSVAKSVDRALSDLQQACDQLRDGRFQGALEHARNADGEAEKAFFERSMVGQVYFPDEHKVAVYLPLLGPVAVPLILAGLKEIKSGIAALRGSPTCTSGIGLHRYPIHGPKRHERTNSYWQFRRWDGISSVHSARSAPTSQLIFSSNLTSQPHTRTQGAQNVKSVLDGVVNEGTTGINGLVFVAIDKSGTPLITHASGTRSLSSKEPIDLDTTFWIASCTKLITTIAVLQLVEQGTIQLDDAEFVAKFAPEIRAKKVFADGVTAAEQQKQVTMRMLLAHTAGFGYAFFDPRVYAQGIDEFTLDVEEILKSPMVNQPGTTWEYGINVDWAGLILERVTGTKLNDYFQEHIFKPLGITSTTMFPTAEMRANFAGQHQRDPTTGEIKEREHLYKNALNINSKEEEQKAFHSGGAGLFTKPTEYAKVLAMLLNDGKSPETGARVLKESTVKLMWENQIPEHPNFARGGPPPANTTLANPAPELYPQEGNPPQGWGLSFFMTIAPGMTGRGANTAWWAGIANVFWWVDREKGVAGIIASQVLPFGDVKIVPAWVMAEKALYDGLK</sequence>
<evidence type="ECO:0000256" key="2">
    <source>
        <dbReference type="ARBA" id="ARBA00004687"/>
    </source>
</evidence>
<evidence type="ECO:0000256" key="6">
    <source>
        <dbReference type="ARBA" id="ARBA00022824"/>
    </source>
</evidence>
<evidence type="ECO:0000256" key="10">
    <source>
        <dbReference type="SAM" id="Phobius"/>
    </source>
</evidence>
<gene>
    <name evidence="12" type="ORF">P280DRAFT_396845</name>
</gene>
<dbReference type="OrthoDB" id="28748at2759"/>
<comment type="similarity">
    <text evidence="3">Belongs to the PIGS family.</text>
</comment>
<accession>A0A6A6S6B4</accession>
<dbReference type="GO" id="GO:0016255">
    <property type="term" value="P:attachment of GPI anchor to protein"/>
    <property type="evidence" value="ECO:0007669"/>
    <property type="project" value="InterPro"/>
</dbReference>
<dbReference type="AlphaFoldDB" id="A0A6A6S6B4"/>
<dbReference type="GO" id="GO:0042765">
    <property type="term" value="C:GPI-anchor transamidase complex"/>
    <property type="evidence" value="ECO:0007669"/>
    <property type="project" value="InterPro"/>
</dbReference>
<evidence type="ECO:0000256" key="1">
    <source>
        <dbReference type="ARBA" id="ARBA00004477"/>
    </source>
</evidence>
<name>A0A6A6S6B4_9PLEO</name>
<dbReference type="SUPFAM" id="SSF56601">
    <property type="entry name" value="beta-lactamase/transpeptidase-like"/>
    <property type="match status" value="1"/>
</dbReference>
<proteinExistence type="inferred from homology"/>
<feature type="domain" description="Beta-lactamase-related" evidence="11">
    <location>
        <begin position="656"/>
        <end position="1019"/>
    </location>
</feature>
<keyword evidence="4" id="KW-0337">GPI-anchor biosynthesis</keyword>
<evidence type="ECO:0000256" key="7">
    <source>
        <dbReference type="ARBA" id="ARBA00022989"/>
    </source>
</evidence>
<feature type="transmembrane region" description="Helical" evidence="10">
    <location>
        <begin position="50"/>
        <end position="67"/>
    </location>
</feature>
<protein>
    <submittedName>
        <fullName evidence="12">Beta-lactamase/transpeptidase-like protein</fullName>
    </submittedName>
</protein>
<comment type="subcellular location">
    <subcellularLocation>
        <location evidence="1">Endoplasmic reticulum membrane</location>
        <topology evidence="1">Multi-pass membrane protein</topology>
    </subcellularLocation>
</comment>
<evidence type="ECO:0000313" key="12">
    <source>
        <dbReference type="EMBL" id="KAF2641704.1"/>
    </source>
</evidence>
<evidence type="ECO:0000313" key="13">
    <source>
        <dbReference type="Proteomes" id="UP000799753"/>
    </source>
</evidence>
<dbReference type="InterPro" id="IPR001466">
    <property type="entry name" value="Beta-lactam-related"/>
</dbReference>
<evidence type="ECO:0000256" key="4">
    <source>
        <dbReference type="ARBA" id="ARBA00022502"/>
    </source>
</evidence>
<evidence type="ECO:0000256" key="9">
    <source>
        <dbReference type="ARBA" id="ARBA00023180"/>
    </source>
</evidence>
<dbReference type="EMBL" id="MU006782">
    <property type="protein sequence ID" value="KAF2641704.1"/>
    <property type="molecule type" value="Genomic_DNA"/>
</dbReference>
<dbReference type="InterPro" id="IPR019540">
    <property type="entry name" value="PtdIno-glycan_biosynth_class_S"/>
</dbReference>
<keyword evidence="5 10" id="KW-0812">Transmembrane</keyword>
<evidence type="ECO:0000256" key="5">
    <source>
        <dbReference type="ARBA" id="ARBA00022692"/>
    </source>
</evidence>
<reference evidence="12" key="1">
    <citation type="journal article" date="2020" name="Stud. Mycol.">
        <title>101 Dothideomycetes genomes: a test case for predicting lifestyles and emergence of pathogens.</title>
        <authorList>
            <person name="Haridas S."/>
            <person name="Albert R."/>
            <person name="Binder M."/>
            <person name="Bloem J."/>
            <person name="Labutti K."/>
            <person name="Salamov A."/>
            <person name="Andreopoulos B."/>
            <person name="Baker S."/>
            <person name="Barry K."/>
            <person name="Bills G."/>
            <person name="Bluhm B."/>
            <person name="Cannon C."/>
            <person name="Castanera R."/>
            <person name="Culley D."/>
            <person name="Daum C."/>
            <person name="Ezra D."/>
            <person name="Gonzalez J."/>
            <person name="Henrissat B."/>
            <person name="Kuo A."/>
            <person name="Liang C."/>
            <person name="Lipzen A."/>
            <person name="Lutzoni F."/>
            <person name="Magnuson J."/>
            <person name="Mondo S."/>
            <person name="Nolan M."/>
            <person name="Ohm R."/>
            <person name="Pangilinan J."/>
            <person name="Park H.-J."/>
            <person name="Ramirez L."/>
            <person name="Alfaro M."/>
            <person name="Sun H."/>
            <person name="Tritt A."/>
            <person name="Yoshinaga Y."/>
            <person name="Zwiers L.-H."/>
            <person name="Turgeon B."/>
            <person name="Goodwin S."/>
            <person name="Spatafora J."/>
            <person name="Crous P."/>
            <person name="Grigoriev I."/>
        </authorList>
    </citation>
    <scope>NUCLEOTIDE SEQUENCE</scope>
    <source>
        <strain evidence="12">CBS 473.64</strain>
    </source>
</reference>
<dbReference type="PANTHER" id="PTHR21072">
    <property type="entry name" value="GPI TRANSAMIDASE COMPONENT PIG-S"/>
    <property type="match status" value="1"/>
</dbReference>
<dbReference type="Gene3D" id="3.40.710.10">
    <property type="entry name" value="DD-peptidase/beta-lactamase superfamily"/>
    <property type="match status" value="1"/>
</dbReference>
<evidence type="ECO:0000256" key="3">
    <source>
        <dbReference type="ARBA" id="ARBA00005316"/>
    </source>
</evidence>
<keyword evidence="7 10" id="KW-1133">Transmembrane helix</keyword>
<keyword evidence="9" id="KW-0325">Glycoprotein</keyword>